<dbReference type="Pfam" id="PF01121">
    <property type="entry name" value="CoaE"/>
    <property type="match status" value="1"/>
</dbReference>
<dbReference type="SUPFAM" id="SSF52540">
    <property type="entry name" value="P-loop containing nucleoside triphosphate hydrolases"/>
    <property type="match status" value="1"/>
</dbReference>
<proteinExistence type="inferred from homology"/>
<evidence type="ECO:0000256" key="1">
    <source>
        <dbReference type="ARBA" id="ARBA00022741"/>
    </source>
</evidence>
<protein>
    <recommendedName>
        <fullName evidence="3 4">Dephospho-CoA kinase</fullName>
        <ecNumber evidence="3 4">2.7.1.24</ecNumber>
    </recommendedName>
    <alternativeName>
        <fullName evidence="3">Dephosphocoenzyme A kinase</fullName>
    </alternativeName>
</protein>
<keyword evidence="3" id="KW-0173">Coenzyme A biosynthesis</keyword>
<comment type="subcellular location">
    <subcellularLocation>
        <location evidence="3">Cytoplasm</location>
    </subcellularLocation>
</comment>
<comment type="caution">
    <text evidence="5">The sequence shown here is derived from an EMBL/GenBank/DDBJ whole genome shotgun (WGS) entry which is preliminary data.</text>
</comment>
<dbReference type="AlphaFoldDB" id="A0A519BCU5"/>
<dbReference type="NCBIfam" id="TIGR00152">
    <property type="entry name" value="dephospho-CoA kinase"/>
    <property type="match status" value="1"/>
</dbReference>
<dbReference type="UniPathway" id="UPA00241">
    <property type="reaction ID" value="UER00356"/>
</dbReference>
<comment type="catalytic activity">
    <reaction evidence="3">
        <text>3'-dephospho-CoA + ATP = ADP + CoA + H(+)</text>
        <dbReference type="Rhea" id="RHEA:18245"/>
        <dbReference type="ChEBI" id="CHEBI:15378"/>
        <dbReference type="ChEBI" id="CHEBI:30616"/>
        <dbReference type="ChEBI" id="CHEBI:57287"/>
        <dbReference type="ChEBI" id="CHEBI:57328"/>
        <dbReference type="ChEBI" id="CHEBI:456216"/>
        <dbReference type="EC" id="2.7.1.24"/>
    </reaction>
</comment>
<keyword evidence="2 3" id="KW-0067">ATP-binding</keyword>
<evidence type="ECO:0000313" key="6">
    <source>
        <dbReference type="Proteomes" id="UP000320813"/>
    </source>
</evidence>
<sequence>MIKIGLTGSIGSGKTTVLNLLKDYGFLTLNLDLEAKKLLKKNTIEYKKIVAFFGKNILNKDNGINKKILAEVIFSDPSKKKALENIIYPTLRTNINNILERSKQSAAIIEGAVIIESGYYRKLDKTILVTCDFSRRIKRSYKKFTFDDFAKRDKNQLNQAEKIKKSDFIINNNYGFKFLIPQIQLLINFLNNIYRT</sequence>
<dbReference type="EC" id="2.7.1.24" evidence="3 4"/>
<organism evidence="5 6">
    <name type="scientific">Candidatus Acidulodesulfobacterium ferriphilum</name>
    <dbReference type="NCBI Taxonomy" id="2597223"/>
    <lineage>
        <taxon>Bacteria</taxon>
        <taxon>Deltaproteobacteria</taxon>
        <taxon>Candidatus Acidulodesulfobacterales</taxon>
        <taxon>Candidatus Acidulodesulfobacterium</taxon>
    </lineage>
</organism>
<gene>
    <name evidence="3" type="primary">coaE</name>
    <name evidence="5" type="ORF">EVJ47_01930</name>
</gene>
<keyword evidence="3 5" id="KW-0808">Transferase</keyword>
<evidence type="ECO:0000313" key="5">
    <source>
        <dbReference type="EMBL" id="RZD15057.1"/>
    </source>
</evidence>
<comment type="pathway">
    <text evidence="3">Cofactor biosynthesis; coenzyme A biosynthesis; CoA from (R)-pantothenate: step 5/5.</text>
</comment>
<reference evidence="5 6" key="1">
    <citation type="submission" date="2019-01" db="EMBL/GenBank/DDBJ databases">
        <title>Insights into ecological role of a new deltaproteobacterial order Candidatus Sinidesulfobacterales (Sva0485) by metagenomics and metatranscriptomics.</title>
        <authorList>
            <person name="Tan S."/>
            <person name="Liu J."/>
            <person name="Fang Y."/>
            <person name="Hedlund B.P."/>
            <person name="Lian Z.H."/>
            <person name="Huang L.Y."/>
            <person name="Li J.T."/>
            <person name="Huang L.N."/>
            <person name="Li W.J."/>
            <person name="Jiang H.C."/>
            <person name="Dong H.L."/>
            <person name="Shu W.S."/>
        </authorList>
    </citation>
    <scope>NUCLEOTIDE SEQUENCE [LARGE SCALE GENOMIC DNA]</scope>
    <source>
        <strain evidence="5">AP3</strain>
    </source>
</reference>
<dbReference type="EMBL" id="SGBD01000001">
    <property type="protein sequence ID" value="RZD15057.1"/>
    <property type="molecule type" value="Genomic_DNA"/>
</dbReference>
<keyword evidence="1 3" id="KW-0547">Nucleotide-binding</keyword>
<evidence type="ECO:0000256" key="3">
    <source>
        <dbReference type="HAMAP-Rule" id="MF_00376"/>
    </source>
</evidence>
<dbReference type="GO" id="GO:0015937">
    <property type="term" value="P:coenzyme A biosynthetic process"/>
    <property type="evidence" value="ECO:0007669"/>
    <property type="project" value="UniProtKB-UniRule"/>
</dbReference>
<evidence type="ECO:0000256" key="4">
    <source>
        <dbReference type="NCBIfam" id="TIGR00152"/>
    </source>
</evidence>
<keyword evidence="3 5" id="KW-0418">Kinase</keyword>
<dbReference type="Proteomes" id="UP000320813">
    <property type="component" value="Unassembled WGS sequence"/>
</dbReference>
<dbReference type="GO" id="GO:0005737">
    <property type="term" value="C:cytoplasm"/>
    <property type="evidence" value="ECO:0007669"/>
    <property type="project" value="UniProtKB-SubCell"/>
</dbReference>
<dbReference type="PANTHER" id="PTHR10695:SF46">
    <property type="entry name" value="BIFUNCTIONAL COENZYME A SYNTHASE-RELATED"/>
    <property type="match status" value="1"/>
</dbReference>
<comment type="function">
    <text evidence="3">Catalyzes the phosphorylation of the 3'-hydroxyl group of dephosphocoenzyme A to form coenzyme A.</text>
</comment>
<dbReference type="PROSITE" id="PS51219">
    <property type="entry name" value="DPCK"/>
    <property type="match status" value="1"/>
</dbReference>
<name>A0A519BCU5_9DELT</name>
<dbReference type="HAMAP" id="MF_00376">
    <property type="entry name" value="Dephospho_CoA_kinase"/>
    <property type="match status" value="1"/>
</dbReference>
<accession>A0A519BCU5</accession>
<dbReference type="InterPro" id="IPR001977">
    <property type="entry name" value="Depp_CoAkinase"/>
</dbReference>
<feature type="binding site" evidence="3">
    <location>
        <begin position="11"/>
        <end position="16"/>
    </location>
    <ligand>
        <name>ATP</name>
        <dbReference type="ChEBI" id="CHEBI:30616"/>
    </ligand>
</feature>
<evidence type="ECO:0000256" key="2">
    <source>
        <dbReference type="ARBA" id="ARBA00022840"/>
    </source>
</evidence>
<dbReference type="Gene3D" id="3.40.50.300">
    <property type="entry name" value="P-loop containing nucleotide triphosphate hydrolases"/>
    <property type="match status" value="1"/>
</dbReference>
<comment type="similarity">
    <text evidence="3">Belongs to the CoaE family.</text>
</comment>
<dbReference type="GO" id="GO:0005524">
    <property type="term" value="F:ATP binding"/>
    <property type="evidence" value="ECO:0007669"/>
    <property type="project" value="UniProtKB-UniRule"/>
</dbReference>
<keyword evidence="3" id="KW-0963">Cytoplasm</keyword>
<dbReference type="CDD" id="cd02022">
    <property type="entry name" value="DPCK"/>
    <property type="match status" value="1"/>
</dbReference>
<dbReference type="PANTHER" id="PTHR10695">
    <property type="entry name" value="DEPHOSPHO-COA KINASE-RELATED"/>
    <property type="match status" value="1"/>
</dbReference>
<dbReference type="InterPro" id="IPR027417">
    <property type="entry name" value="P-loop_NTPase"/>
</dbReference>
<dbReference type="GO" id="GO:0004140">
    <property type="term" value="F:dephospho-CoA kinase activity"/>
    <property type="evidence" value="ECO:0007669"/>
    <property type="project" value="UniProtKB-UniRule"/>
</dbReference>